<sequence>MLAKCLNDGKWNYTVTSLSTEKIVCETGISRNTVAKYLDILQEHGLLDIGRGDIIYYDNKFEGKEVNTYLIQTKINPKCILN</sequence>
<dbReference type="InterPro" id="IPR036390">
    <property type="entry name" value="WH_DNA-bd_sf"/>
</dbReference>
<dbReference type="KEGG" id="rher:EHE19_018150"/>
<dbReference type="InterPro" id="IPR036388">
    <property type="entry name" value="WH-like_DNA-bd_sf"/>
</dbReference>
<evidence type="ECO:0000313" key="2">
    <source>
        <dbReference type="Proteomes" id="UP000306409"/>
    </source>
</evidence>
<protein>
    <submittedName>
        <fullName evidence="1">Uncharacterized protein</fullName>
    </submittedName>
</protein>
<dbReference type="Proteomes" id="UP000306409">
    <property type="component" value="Chromosome"/>
</dbReference>
<keyword evidence="2" id="KW-1185">Reference proteome</keyword>
<evidence type="ECO:0000313" key="1">
    <source>
        <dbReference type="EMBL" id="QNU66735.1"/>
    </source>
</evidence>
<name>A0A7H1VMX3_9FIRM</name>
<dbReference type="Gene3D" id="1.10.10.10">
    <property type="entry name" value="Winged helix-like DNA-binding domain superfamily/Winged helix DNA-binding domain"/>
    <property type="match status" value="1"/>
</dbReference>
<dbReference type="AlphaFoldDB" id="A0A7H1VMX3"/>
<organism evidence="1 2">
    <name type="scientific">Ruminiclostridium herbifermentans</name>
    <dbReference type="NCBI Taxonomy" id="2488810"/>
    <lineage>
        <taxon>Bacteria</taxon>
        <taxon>Bacillati</taxon>
        <taxon>Bacillota</taxon>
        <taxon>Clostridia</taxon>
        <taxon>Eubacteriales</taxon>
        <taxon>Oscillospiraceae</taxon>
        <taxon>Ruminiclostridium</taxon>
    </lineage>
</organism>
<dbReference type="EMBL" id="CP061336">
    <property type="protein sequence ID" value="QNU66735.1"/>
    <property type="molecule type" value="Genomic_DNA"/>
</dbReference>
<dbReference type="SUPFAM" id="SSF46785">
    <property type="entry name" value="Winged helix' DNA-binding domain"/>
    <property type="match status" value="1"/>
</dbReference>
<proteinExistence type="predicted"/>
<gene>
    <name evidence="1" type="ORF">EHE19_018150</name>
</gene>
<reference evidence="1 2" key="1">
    <citation type="submission" date="2020-09" db="EMBL/GenBank/DDBJ databases">
        <title>Characterization and genome sequencing of Ruminiclostridium sp. nov. MA18.</title>
        <authorList>
            <person name="Rettenmaier R."/>
            <person name="Kowollik M.-L."/>
            <person name="Liebl W."/>
            <person name="Zverlov V."/>
        </authorList>
    </citation>
    <scope>NUCLEOTIDE SEQUENCE [LARGE SCALE GENOMIC DNA]</scope>
    <source>
        <strain evidence="1 2">MA18</strain>
    </source>
</reference>
<accession>A0A7H1VMX3</accession>